<dbReference type="SUPFAM" id="SSF52540">
    <property type="entry name" value="P-loop containing nucleoside triphosphate hydrolases"/>
    <property type="match status" value="1"/>
</dbReference>
<feature type="compositionally biased region" description="Basic and acidic residues" evidence="8">
    <location>
        <begin position="36"/>
        <end position="51"/>
    </location>
</feature>
<keyword evidence="3" id="KW-0813">Transport</keyword>
<evidence type="ECO:0000256" key="2">
    <source>
        <dbReference type="ARBA" id="ARBA00022741"/>
    </source>
</evidence>
<keyword evidence="4" id="KW-0342">GTP-binding</keyword>
<accession>A0A8J5LN24</accession>
<dbReference type="GO" id="GO:0005525">
    <property type="term" value="F:GTP binding"/>
    <property type="evidence" value="ECO:0007669"/>
    <property type="project" value="UniProtKB-KW"/>
</dbReference>
<dbReference type="GO" id="GO:0003924">
    <property type="term" value="F:GTPase activity"/>
    <property type="evidence" value="ECO:0007669"/>
    <property type="project" value="InterPro"/>
</dbReference>
<proteinExistence type="inferred from homology"/>
<reference evidence="9 10" key="1">
    <citation type="submission" date="2020-08" db="EMBL/GenBank/DDBJ databases">
        <title>Plant Genome Project.</title>
        <authorList>
            <person name="Zhang R.-G."/>
        </authorList>
    </citation>
    <scope>NUCLEOTIDE SEQUENCE [LARGE SCALE GENOMIC DNA]</scope>
    <source>
        <tissue evidence="9">Rhizome</tissue>
    </source>
</reference>
<feature type="region of interest" description="Disordered" evidence="8">
    <location>
        <begin position="433"/>
        <end position="459"/>
    </location>
</feature>
<dbReference type="Pfam" id="PF00071">
    <property type="entry name" value="Ras"/>
    <property type="match status" value="1"/>
</dbReference>
<dbReference type="PANTHER" id="PTHR47981:SF2">
    <property type="entry name" value="RAS-RELATED PROTEIN RABG3B"/>
    <property type="match status" value="1"/>
</dbReference>
<evidence type="ECO:0000256" key="8">
    <source>
        <dbReference type="SAM" id="MobiDB-lite"/>
    </source>
</evidence>
<evidence type="ECO:0000256" key="4">
    <source>
        <dbReference type="ARBA" id="ARBA00023134"/>
    </source>
</evidence>
<dbReference type="GO" id="GO:0005774">
    <property type="term" value="C:vacuolar membrane"/>
    <property type="evidence" value="ECO:0007669"/>
    <property type="project" value="TreeGrafter"/>
</dbReference>
<dbReference type="SMART" id="SM00173">
    <property type="entry name" value="RAS"/>
    <property type="match status" value="1"/>
</dbReference>
<dbReference type="InterPro" id="IPR027417">
    <property type="entry name" value="P-loop_NTPase"/>
</dbReference>
<keyword evidence="5" id="KW-0449">Lipoprotein</keyword>
<dbReference type="AlphaFoldDB" id="A0A8J5LN24"/>
<dbReference type="Gene3D" id="3.40.50.300">
    <property type="entry name" value="P-loop containing nucleotide triphosphate hydrolases"/>
    <property type="match status" value="1"/>
</dbReference>
<evidence type="ECO:0000256" key="6">
    <source>
        <dbReference type="ARBA" id="ARBA00023289"/>
    </source>
</evidence>
<dbReference type="EMBL" id="JACMSC010000005">
    <property type="protein sequence ID" value="KAG6522449.1"/>
    <property type="molecule type" value="Genomic_DNA"/>
</dbReference>
<feature type="region of interest" description="Disordered" evidence="8">
    <location>
        <begin position="25"/>
        <end position="55"/>
    </location>
</feature>
<keyword evidence="10" id="KW-1185">Reference proteome</keyword>
<evidence type="ECO:0000256" key="7">
    <source>
        <dbReference type="ARBA" id="ARBA00046278"/>
    </source>
</evidence>
<dbReference type="PANTHER" id="PTHR47981">
    <property type="entry name" value="RAB FAMILY"/>
    <property type="match status" value="1"/>
</dbReference>
<name>A0A8J5LN24_ZINOF</name>
<dbReference type="InterPro" id="IPR016161">
    <property type="entry name" value="Ald_DH/histidinol_DH"/>
</dbReference>
<sequence length="478" mass="53915">MAQGVRRYFAEDKRPAVCSSREMMKRKMAGVSGQRSDFRRAPVGRDPERETGNGLATCGRRAKLLWPRNRRRKAKKKKENEDDPPLVADFGCLTLSSCYFSVENSFIEDRLRVVVRNTLRDLSLIDFDFCSIFHLRGVEPGVVIVAASVGKTSLMNQYPSSSSLFVVSVNLSLLSTFSGLLNLTIRYVHKKFTQQYKVTIGADFVTKEILVDDRLVTLQIWDTAGQERFQSFGVAFYRGVDCCVLVYDVNVRRSFDTLDNWHDEFLNQIDEEQFSKILRYIKSGINSGATLVTGGDRIGNKGYYIQPTIFSDVQDEMKIAQDEIFGPVQSNLKFRQIDLRILKVVALEHPNDINAATESILVEILPSIATSHESSFALQDANEVVRVSTSDGKVVVSRQLEDKPLQFFLQATNKWNEYINIDGFVSSSNVVGKNGNEERKLGETKAVGDPSIDKNSSNVANNLTTQMNTHIDPHQKWH</sequence>
<comment type="subcellular location">
    <subcellularLocation>
        <location evidence="7">Endomembrane system</location>
        <topology evidence="7">Lipid-anchor</topology>
        <orientation evidence="7">Cytoplasmic side</orientation>
    </subcellularLocation>
</comment>
<dbReference type="PROSITE" id="PS51421">
    <property type="entry name" value="RAS"/>
    <property type="match status" value="1"/>
</dbReference>
<dbReference type="PROSITE" id="PS51419">
    <property type="entry name" value="RAB"/>
    <property type="match status" value="1"/>
</dbReference>
<dbReference type="SMART" id="SM00175">
    <property type="entry name" value="RAB"/>
    <property type="match status" value="1"/>
</dbReference>
<evidence type="ECO:0000256" key="3">
    <source>
        <dbReference type="ARBA" id="ARBA00022927"/>
    </source>
</evidence>
<dbReference type="GO" id="GO:0012505">
    <property type="term" value="C:endomembrane system"/>
    <property type="evidence" value="ECO:0007669"/>
    <property type="project" value="UniProtKB-SubCell"/>
</dbReference>
<dbReference type="GO" id="GO:0015031">
    <property type="term" value="P:protein transport"/>
    <property type="evidence" value="ECO:0007669"/>
    <property type="project" value="UniProtKB-KW"/>
</dbReference>
<dbReference type="FunFam" id="3.40.50.300:FF:001447">
    <property type="entry name" value="Ras-related protein Rab-1B"/>
    <property type="match status" value="1"/>
</dbReference>
<keyword evidence="2" id="KW-0547">Nucleotide-binding</keyword>
<keyword evidence="3" id="KW-0653">Protein transport</keyword>
<dbReference type="PRINTS" id="PR00449">
    <property type="entry name" value="RASTRNSFRMNG"/>
</dbReference>
<evidence type="ECO:0000313" key="10">
    <source>
        <dbReference type="Proteomes" id="UP000734854"/>
    </source>
</evidence>
<gene>
    <name evidence="9" type="ORF">ZIOFF_019589</name>
</gene>
<dbReference type="SUPFAM" id="SSF53720">
    <property type="entry name" value="ALDH-like"/>
    <property type="match status" value="1"/>
</dbReference>
<keyword evidence="6" id="KW-0636">Prenylation</keyword>
<dbReference type="SMART" id="SM00174">
    <property type="entry name" value="RHO"/>
    <property type="match status" value="1"/>
</dbReference>
<comment type="caution">
    <text evidence="9">The sequence shown here is derived from an EMBL/GenBank/DDBJ whole genome shotgun (WGS) entry which is preliminary data.</text>
</comment>
<evidence type="ECO:0000256" key="5">
    <source>
        <dbReference type="ARBA" id="ARBA00023288"/>
    </source>
</evidence>
<dbReference type="Proteomes" id="UP000734854">
    <property type="component" value="Unassembled WGS sequence"/>
</dbReference>
<evidence type="ECO:0000256" key="1">
    <source>
        <dbReference type="ARBA" id="ARBA00006270"/>
    </source>
</evidence>
<dbReference type="GO" id="GO:0016491">
    <property type="term" value="F:oxidoreductase activity"/>
    <property type="evidence" value="ECO:0007669"/>
    <property type="project" value="InterPro"/>
</dbReference>
<evidence type="ECO:0000313" key="9">
    <source>
        <dbReference type="EMBL" id="KAG6522449.1"/>
    </source>
</evidence>
<comment type="similarity">
    <text evidence="1">Belongs to the small GTPase superfamily. Rab family.</text>
</comment>
<dbReference type="InterPro" id="IPR001806">
    <property type="entry name" value="Small_GTPase"/>
</dbReference>
<protein>
    <submittedName>
        <fullName evidence="9">Uncharacterized protein</fullName>
    </submittedName>
</protein>
<organism evidence="9 10">
    <name type="scientific">Zingiber officinale</name>
    <name type="common">Ginger</name>
    <name type="synonym">Amomum zingiber</name>
    <dbReference type="NCBI Taxonomy" id="94328"/>
    <lineage>
        <taxon>Eukaryota</taxon>
        <taxon>Viridiplantae</taxon>
        <taxon>Streptophyta</taxon>
        <taxon>Embryophyta</taxon>
        <taxon>Tracheophyta</taxon>
        <taxon>Spermatophyta</taxon>
        <taxon>Magnoliopsida</taxon>
        <taxon>Liliopsida</taxon>
        <taxon>Zingiberales</taxon>
        <taxon>Zingiberaceae</taxon>
        <taxon>Zingiber</taxon>
    </lineage>
</organism>